<proteinExistence type="predicted"/>
<dbReference type="PANTHER" id="PTHR21562:SF67">
    <property type="entry name" value="PECTIN ACETYLESTERASE"/>
    <property type="match status" value="1"/>
</dbReference>
<protein>
    <recommendedName>
        <fullName evidence="2">Pectin acetylesterase</fullName>
    </recommendedName>
</protein>
<organism evidence="1">
    <name type="scientific">Arcella intermedia</name>
    <dbReference type="NCBI Taxonomy" id="1963864"/>
    <lineage>
        <taxon>Eukaryota</taxon>
        <taxon>Amoebozoa</taxon>
        <taxon>Tubulinea</taxon>
        <taxon>Elardia</taxon>
        <taxon>Arcellinida</taxon>
        <taxon>Sphaerothecina</taxon>
        <taxon>Arcellidae</taxon>
        <taxon>Arcella</taxon>
    </lineage>
</organism>
<evidence type="ECO:0000313" key="1">
    <source>
        <dbReference type="EMBL" id="NDV33094.1"/>
    </source>
</evidence>
<dbReference type="GO" id="GO:0016787">
    <property type="term" value="F:hydrolase activity"/>
    <property type="evidence" value="ECO:0007669"/>
    <property type="project" value="InterPro"/>
</dbReference>
<dbReference type="EMBL" id="GIBP01004125">
    <property type="protein sequence ID" value="NDV33094.1"/>
    <property type="molecule type" value="Transcribed_RNA"/>
</dbReference>
<dbReference type="AlphaFoldDB" id="A0A6B2L7Z4"/>
<dbReference type="PANTHER" id="PTHR21562">
    <property type="entry name" value="NOTUM-RELATED"/>
    <property type="match status" value="1"/>
</dbReference>
<reference evidence="1" key="1">
    <citation type="journal article" date="2020" name="J. Eukaryot. Microbiol.">
        <title>De novo Sequencing, Assembly and Annotation of the Transcriptome for the Free-Living Testate Amoeba Arcella intermedia.</title>
        <authorList>
            <person name="Ribeiro G.M."/>
            <person name="Porfirio-Sousa A.L."/>
            <person name="Maurer-Alcala X.X."/>
            <person name="Katz L.A."/>
            <person name="Lahr D.J.G."/>
        </authorList>
    </citation>
    <scope>NUCLEOTIDE SEQUENCE</scope>
</reference>
<dbReference type="Pfam" id="PF03283">
    <property type="entry name" value="PAE"/>
    <property type="match status" value="1"/>
</dbReference>
<evidence type="ECO:0008006" key="2">
    <source>
        <dbReference type="Google" id="ProtNLM"/>
    </source>
</evidence>
<dbReference type="InterPro" id="IPR004963">
    <property type="entry name" value="PAE/NOTUM"/>
</dbReference>
<name>A0A6B2L7Z4_9EUKA</name>
<accession>A0A6B2L7Z4</accession>
<sequence length="358" mass="39201">MLCVVLALWGVDGAPIAKIHLLKDYQSTLGAACIDGTPPAYYIVPGTGSGADKWFIFHQGGGWCTSLADCYARSKTALGSSSGYPQTLDLADEGGYFSDDPTANPAFYNWNKVYFPYCDGGSFSGNNQTLSDYQGHSLMFRGYRNLQAYWIDLALKFDLQLGKEFVVSGCSAGGLATYLHVDWWAGKLPQGSKVVGVPDSGYFLDYDSKNGPKYSTDMKWVFSIMNSTEGVNRNCIKANTQQPALCFFAEHTVPHITTPLFPLQSRYDSWQTANILGSSNAADINAYGKLFDERFQALLNRNQNGAFLDSCFHHCGAFDSIRIDGLLSGPAIQKFVTTGQGVHIQVNTYPCEPCCKPN</sequence>